<sequence>VDHLLHVLLNKAIPYFIGKQRRQDFGFEGPDLEVKRCMEVETRALSITEDSIQKVEGEAVYCVRSQSDPSQVYSVDVEAYSCDCLPFPLIDFCKHICAVQRIFPD</sequence>
<accession>A0AAD7J7I6</accession>
<dbReference type="PROSITE" id="PS50966">
    <property type="entry name" value="ZF_SWIM"/>
    <property type="match status" value="1"/>
</dbReference>
<protein>
    <recommendedName>
        <fullName evidence="2">SWIM-type domain-containing protein</fullName>
    </recommendedName>
</protein>
<keyword evidence="1" id="KW-0863">Zinc-finger</keyword>
<organism evidence="3 4">
    <name type="scientific">Mycena maculata</name>
    <dbReference type="NCBI Taxonomy" id="230809"/>
    <lineage>
        <taxon>Eukaryota</taxon>
        <taxon>Fungi</taxon>
        <taxon>Dikarya</taxon>
        <taxon>Basidiomycota</taxon>
        <taxon>Agaricomycotina</taxon>
        <taxon>Agaricomycetes</taxon>
        <taxon>Agaricomycetidae</taxon>
        <taxon>Agaricales</taxon>
        <taxon>Marasmiineae</taxon>
        <taxon>Mycenaceae</taxon>
        <taxon>Mycena</taxon>
    </lineage>
</organism>
<dbReference type="AlphaFoldDB" id="A0AAD7J7I6"/>
<dbReference type="Proteomes" id="UP001215280">
    <property type="component" value="Unassembled WGS sequence"/>
</dbReference>
<feature type="non-terminal residue" evidence="3">
    <location>
        <position position="1"/>
    </location>
</feature>
<feature type="domain" description="SWIM-type" evidence="2">
    <location>
        <begin position="73"/>
        <end position="104"/>
    </location>
</feature>
<proteinExistence type="predicted"/>
<keyword evidence="1" id="KW-0862">Zinc</keyword>
<keyword evidence="4" id="KW-1185">Reference proteome</keyword>
<gene>
    <name evidence="3" type="ORF">DFH07DRAFT_725533</name>
</gene>
<dbReference type="GO" id="GO:0008270">
    <property type="term" value="F:zinc ion binding"/>
    <property type="evidence" value="ECO:0007669"/>
    <property type="project" value="UniProtKB-KW"/>
</dbReference>
<comment type="caution">
    <text evidence="3">The sequence shown here is derived from an EMBL/GenBank/DDBJ whole genome shotgun (WGS) entry which is preliminary data.</text>
</comment>
<dbReference type="InterPro" id="IPR007527">
    <property type="entry name" value="Znf_SWIM"/>
</dbReference>
<evidence type="ECO:0000313" key="4">
    <source>
        <dbReference type="Proteomes" id="UP001215280"/>
    </source>
</evidence>
<dbReference type="EMBL" id="JARJLG010000054">
    <property type="protein sequence ID" value="KAJ7758830.1"/>
    <property type="molecule type" value="Genomic_DNA"/>
</dbReference>
<reference evidence="3" key="1">
    <citation type="submission" date="2023-03" db="EMBL/GenBank/DDBJ databases">
        <title>Massive genome expansion in bonnet fungi (Mycena s.s.) driven by repeated elements and novel gene families across ecological guilds.</title>
        <authorList>
            <consortium name="Lawrence Berkeley National Laboratory"/>
            <person name="Harder C.B."/>
            <person name="Miyauchi S."/>
            <person name="Viragh M."/>
            <person name="Kuo A."/>
            <person name="Thoen E."/>
            <person name="Andreopoulos B."/>
            <person name="Lu D."/>
            <person name="Skrede I."/>
            <person name="Drula E."/>
            <person name="Henrissat B."/>
            <person name="Morin E."/>
            <person name="Kohler A."/>
            <person name="Barry K."/>
            <person name="LaButti K."/>
            <person name="Morin E."/>
            <person name="Salamov A."/>
            <person name="Lipzen A."/>
            <person name="Mereny Z."/>
            <person name="Hegedus B."/>
            <person name="Baldrian P."/>
            <person name="Stursova M."/>
            <person name="Weitz H."/>
            <person name="Taylor A."/>
            <person name="Grigoriev I.V."/>
            <person name="Nagy L.G."/>
            <person name="Martin F."/>
            <person name="Kauserud H."/>
        </authorList>
    </citation>
    <scope>NUCLEOTIDE SEQUENCE</scope>
    <source>
        <strain evidence="3">CBHHK188m</strain>
    </source>
</reference>
<evidence type="ECO:0000313" key="3">
    <source>
        <dbReference type="EMBL" id="KAJ7758830.1"/>
    </source>
</evidence>
<evidence type="ECO:0000259" key="2">
    <source>
        <dbReference type="PROSITE" id="PS50966"/>
    </source>
</evidence>
<evidence type="ECO:0000256" key="1">
    <source>
        <dbReference type="PROSITE-ProRule" id="PRU00325"/>
    </source>
</evidence>
<feature type="non-terminal residue" evidence="3">
    <location>
        <position position="105"/>
    </location>
</feature>
<name>A0AAD7J7I6_9AGAR</name>
<keyword evidence="1" id="KW-0479">Metal-binding</keyword>